<evidence type="ECO:0000256" key="5">
    <source>
        <dbReference type="SAM" id="SignalP"/>
    </source>
</evidence>
<dbReference type="Proteomes" id="UP000839746">
    <property type="component" value="Unassembled WGS sequence"/>
</dbReference>
<comment type="subcellular location">
    <subcellularLocation>
        <location evidence="1">Fimbrium</location>
    </subcellularLocation>
</comment>
<keyword evidence="4" id="KW-0281">Fimbrium</keyword>
<dbReference type="InterPro" id="IPR050263">
    <property type="entry name" value="Bact_Fimbrial_Adh_Pro"/>
</dbReference>
<dbReference type="InterPro" id="IPR008966">
    <property type="entry name" value="Adhesion_dom_sf"/>
</dbReference>
<feature type="domain" description="Fimbrial-type adhesion" evidence="6">
    <location>
        <begin position="33"/>
        <end position="190"/>
    </location>
</feature>
<dbReference type="SUPFAM" id="SSF49401">
    <property type="entry name" value="Bacterial adhesins"/>
    <property type="match status" value="1"/>
</dbReference>
<dbReference type="AlphaFoldDB" id="A0A5Y2S4Q9"/>
<evidence type="ECO:0000256" key="2">
    <source>
        <dbReference type="ARBA" id="ARBA00006671"/>
    </source>
</evidence>
<feature type="chain" id="PRO_5024838458" evidence="5">
    <location>
        <begin position="24"/>
        <end position="191"/>
    </location>
</feature>
<dbReference type="GO" id="GO:0043709">
    <property type="term" value="P:cell adhesion involved in single-species biofilm formation"/>
    <property type="evidence" value="ECO:0007669"/>
    <property type="project" value="TreeGrafter"/>
</dbReference>
<proteinExistence type="inferred from homology"/>
<evidence type="ECO:0000313" key="7">
    <source>
        <dbReference type="EMBL" id="ECF6053163.1"/>
    </source>
</evidence>
<dbReference type="GO" id="GO:0009289">
    <property type="term" value="C:pilus"/>
    <property type="evidence" value="ECO:0007669"/>
    <property type="project" value="InterPro"/>
</dbReference>
<organism evidence="7">
    <name type="scientific">Salmonella enterica subsp. salamae</name>
    <dbReference type="NCBI Taxonomy" id="59202"/>
    <lineage>
        <taxon>Bacteria</taxon>
        <taxon>Pseudomonadati</taxon>
        <taxon>Pseudomonadota</taxon>
        <taxon>Gammaproteobacteria</taxon>
        <taxon>Enterobacterales</taxon>
        <taxon>Enterobacteriaceae</taxon>
        <taxon>Salmonella</taxon>
    </lineage>
</organism>
<dbReference type="PANTHER" id="PTHR33420:SF12">
    <property type="entry name" value="FIMBRIN-LIKE PROTEIN FIMI-RELATED"/>
    <property type="match status" value="1"/>
</dbReference>
<dbReference type="InterPro" id="IPR036937">
    <property type="entry name" value="Adhesion_dom_fimbrial_sf"/>
</dbReference>
<evidence type="ECO:0000256" key="3">
    <source>
        <dbReference type="ARBA" id="ARBA00022729"/>
    </source>
</evidence>
<feature type="signal peptide" evidence="5">
    <location>
        <begin position="1"/>
        <end position="23"/>
    </location>
</feature>
<gene>
    <name evidence="7" type="ORF">FNN84_18425</name>
</gene>
<accession>A0A5Y2S4Q9</accession>
<comment type="similarity">
    <text evidence="2">Belongs to the fimbrial protein family.</text>
</comment>
<comment type="caution">
    <text evidence="7">The sequence shown here is derived from an EMBL/GenBank/DDBJ whole genome shotgun (WGS) entry which is preliminary data.</text>
</comment>
<dbReference type="InterPro" id="IPR000259">
    <property type="entry name" value="Adhesion_dom_fimbrial"/>
</dbReference>
<evidence type="ECO:0000256" key="4">
    <source>
        <dbReference type="ARBA" id="ARBA00023263"/>
    </source>
</evidence>
<sequence>MKFTPVLLALSVSVALLSGTASAITETTSVQMKFTSTVVTGTCTAQLVNSAGTQASVIPFGDVFRSDLTKKSRVEPLKIKFSNCSGVATAKVFAQPGAGNNCSGGASSDAAFSGGQDSGVGFEVWSGSVDTGVLLNCGSSGNPATTEDVTITNGTGELPMNSRIVLASGKTAEQVKLGIVTAPVTFVVTYP</sequence>
<name>A0A5Y2S4Q9_SALER</name>
<dbReference type="Pfam" id="PF00419">
    <property type="entry name" value="Fimbrial"/>
    <property type="match status" value="1"/>
</dbReference>
<evidence type="ECO:0000256" key="1">
    <source>
        <dbReference type="ARBA" id="ARBA00004561"/>
    </source>
</evidence>
<protein>
    <submittedName>
        <fullName evidence="7">Fimbrial protein</fullName>
    </submittedName>
</protein>
<reference evidence="7" key="1">
    <citation type="submission" date="2019-07" db="EMBL/GenBank/DDBJ databases">
        <authorList>
            <person name="Ashton P.M."/>
            <person name="Dallman T."/>
            <person name="Nair S."/>
            <person name="De Pinna E."/>
            <person name="Peters T."/>
            <person name="Grant K."/>
        </authorList>
    </citation>
    <scope>NUCLEOTIDE SEQUENCE [LARGE SCALE GENOMIC DNA]</scope>
    <source>
        <strain evidence="7">107213</strain>
    </source>
</reference>
<dbReference type="EMBL" id="AAILSQ010000019">
    <property type="protein sequence ID" value="ECF6053163.1"/>
    <property type="molecule type" value="Genomic_DNA"/>
</dbReference>
<keyword evidence="3 5" id="KW-0732">Signal</keyword>
<evidence type="ECO:0000259" key="6">
    <source>
        <dbReference type="Pfam" id="PF00419"/>
    </source>
</evidence>
<dbReference type="Gene3D" id="2.60.40.1090">
    <property type="entry name" value="Fimbrial-type adhesion domain"/>
    <property type="match status" value="1"/>
</dbReference>
<dbReference type="PANTHER" id="PTHR33420">
    <property type="entry name" value="FIMBRIAL SUBUNIT ELFA-RELATED"/>
    <property type="match status" value="1"/>
</dbReference>